<dbReference type="Proteomes" id="UP000480556">
    <property type="component" value="Unassembled WGS sequence"/>
</dbReference>
<evidence type="ECO:0000259" key="15">
    <source>
        <dbReference type="Pfam" id="PF07715"/>
    </source>
</evidence>
<dbReference type="PANTHER" id="PTHR32552:SF81">
    <property type="entry name" value="TONB-DEPENDENT OUTER MEMBRANE RECEPTOR"/>
    <property type="match status" value="1"/>
</dbReference>
<protein>
    <submittedName>
        <fullName evidence="16">TonB-dependent receptor</fullName>
    </submittedName>
</protein>
<evidence type="ECO:0000256" key="1">
    <source>
        <dbReference type="ARBA" id="ARBA00004571"/>
    </source>
</evidence>
<evidence type="ECO:0000256" key="7">
    <source>
        <dbReference type="ARBA" id="ARBA00023065"/>
    </source>
</evidence>
<evidence type="ECO:0000256" key="13">
    <source>
        <dbReference type="SAM" id="SignalP"/>
    </source>
</evidence>
<dbReference type="GO" id="GO:0009279">
    <property type="term" value="C:cell outer membrane"/>
    <property type="evidence" value="ECO:0007669"/>
    <property type="project" value="UniProtKB-SubCell"/>
</dbReference>
<dbReference type="Pfam" id="PF00593">
    <property type="entry name" value="TonB_dep_Rec_b-barrel"/>
    <property type="match status" value="1"/>
</dbReference>
<feature type="signal peptide" evidence="13">
    <location>
        <begin position="1"/>
        <end position="27"/>
    </location>
</feature>
<feature type="chain" id="PRO_5044623674" evidence="13">
    <location>
        <begin position="28"/>
        <end position="714"/>
    </location>
</feature>
<evidence type="ECO:0000313" key="16">
    <source>
        <dbReference type="EMBL" id="MQW92904.1"/>
    </source>
</evidence>
<name>A0A5Q0P505_9GAMM</name>
<dbReference type="Proteomes" id="UP000327478">
    <property type="component" value="Chromosome"/>
</dbReference>
<keyword evidence="16" id="KW-0675">Receptor</keyword>
<keyword evidence="10 11" id="KW-0998">Cell outer membrane</keyword>
<keyword evidence="8 12" id="KW-0798">TonB box</keyword>
<dbReference type="Gene3D" id="2.40.170.20">
    <property type="entry name" value="TonB-dependent receptor, beta-barrel domain"/>
    <property type="match status" value="1"/>
</dbReference>
<dbReference type="PROSITE" id="PS52016">
    <property type="entry name" value="TONB_DEPENDENT_REC_3"/>
    <property type="match status" value="1"/>
</dbReference>
<gene>
    <name evidence="17" type="ORF">GFH30_05050</name>
    <name evidence="16" type="ORF">GHJ48_10985</name>
</gene>
<comment type="subcellular location">
    <subcellularLocation>
        <location evidence="1 11">Cell outer membrane</location>
        <topology evidence="1 11">Multi-pass membrane protein</topology>
    </subcellularLocation>
</comment>
<evidence type="ECO:0000313" key="17">
    <source>
        <dbReference type="EMBL" id="QGA10798.1"/>
    </source>
</evidence>
<dbReference type="PANTHER" id="PTHR32552">
    <property type="entry name" value="FERRICHROME IRON RECEPTOR-RELATED"/>
    <property type="match status" value="1"/>
</dbReference>
<dbReference type="InterPro" id="IPR012910">
    <property type="entry name" value="Plug_dom"/>
</dbReference>
<evidence type="ECO:0000256" key="8">
    <source>
        <dbReference type="ARBA" id="ARBA00023077"/>
    </source>
</evidence>
<evidence type="ECO:0000313" key="19">
    <source>
        <dbReference type="Proteomes" id="UP000480556"/>
    </source>
</evidence>
<keyword evidence="7" id="KW-0406">Ion transport</keyword>
<keyword evidence="9 11" id="KW-0472">Membrane</keyword>
<dbReference type="InterPro" id="IPR000531">
    <property type="entry name" value="Beta-barrel_TonB"/>
</dbReference>
<accession>A0A5Q0P505</accession>
<reference evidence="18 19" key="1">
    <citation type="submission" date="2019-10" db="EMBL/GenBank/DDBJ databases">
        <authorList>
            <person name="Dong K."/>
        </authorList>
    </citation>
    <scope>NUCLEOTIDE SEQUENCE [LARGE SCALE GENOMIC DNA]</scope>
    <source>
        <strain evidence="17">Dk386</strain>
        <strain evidence="18">dk386</strain>
        <strain evidence="16">Dk771</strain>
        <strain evidence="19">dk771</strain>
    </source>
</reference>
<dbReference type="Pfam" id="PF07715">
    <property type="entry name" value="Plug"/>
    <property type="match status" value="1"/>
</dbReference>
<evidence type="ECO:0000256" key="2">
    <source>
        <dbReference type="ARBA" id="ARBA00022448"/>
    </source>
</evidence>
<dbReference type="Gene3D" id="2.170.130.10">
    <property type="entry name" value="TonB-dependent receptor, plug domain"/>
    <property type="match status" value="1"/>
</dbReference>
<evidence type="ECO:0000256" key="11">
    <source>
        <dbReference type="PROSITE-ProRule" id="PRU01360"/>
    </source>
</evidence>
<dbReference type="GO" id="GO:0006826">
    <property type="term" value="P:iron ion transport"/>
    <property type="evidence" value="ECO:0007669"/>
    <property type="project" value="UniProtKB-KW"/>
</dbReference>
<evidence type="ECO:0000256" key="4">
    <source>
        <dbReference type="ARBA" id="ARBA00022496"/>
    </source>
</evidence>
<dbReference type="EMBL" id="CP045650">
    <property type="protein sequence ID" value="QGA10798.1"/>
    <property type="molecule type" value="Genomic_DNA"/>
</dbReference>
<evidence type="ECO:0000256" key="9">
    <source>
        <dbReference type="ARBA" id="ARBA00023136"/>
    </source>
</evidence>
<dbReference type="EMBL" id="WITK01000019">
    <property type="protein sequence ID" value="MQW92904.1"/>
    <property type="molecule type" value="Genomic_DNA"/>
</dbReference>
<proteinExistence type="inferred from homology"/>
<evidence type="ECO:0000259" key="14">
    <source>
        <dbReference type="Pfam" id="PF00593"/>
    </source>
</evidence>
<comment type="similarity">
    <text evidence="11 12">Belongs to the TonB-dependent receptor family.</text>
</comment>
<evidence type="ECO:0000256" key="10">
    <source>
        <dbReference type="ARBA" id="ARBA00023237"/>
    </source>
</evidence>
<evidence type="ECO:0000313" key="18">
    <source>
        <dbReference type="Proteomes" id="UP000327478"/>
    </source>
</evidence>
<evidence type="ECO:0000256" key="3">
    <source>
        <dbReference type="ARBA" id="ARBA00022452"/>
    </source>
</evidence>
<dbReference type="InterPro" id="IPR039426">
    <property type="entry name" value="TonB-dep_rcpt-like"/>
</dbReference>
<sequence>MKKHSLGFKQPVLVSMLMAAYSNSTYAQDFEQHPSHAQNIQLAPLLITVDAESNEDASTQKLQRVAGATNMISSQDIKQNRLANTEDILKLQPGIYAKSAGNEGVKVSIRGSGINRAPGAHASGVFVLLDDIPFTGPGGTPYELLEPLWLSRAEVYRGANGFDVGALALGGAINYQTHTGLDAKKLQLRTEIGGHGYQRYALSSGQQIDDLDYYISLNTSRYDGYQNHAAGDSQGVAANVGYQISPEIETRFYLRYRETEHQTPGRLTKDQIENAPQSANPNNLEWDAKRIQPGSTWFANKTTFKLKDDAELVASLAYHNYPMDLQESPYRVDVTYSDVTASLNYKKPHVLFDRESIFKILLRSTTHRPDTGVIESLRSDLNGFEAGTVTRKFTYRGSDNVLQFSHDLALTQDLHLQTGLAAIYTHRESEVYYPYTGEKLSEYDWNFAPRLGLLYALTPTLQLYSNVSRSIEPAHPWSMIWGSNQYFPDNSGAATDRQRAPIHLDTQTAQTVEFGGRGESRFGQWDLSYYYAKVKNELLNVEISQEPSSVIAESNASDTIHQGVEFGLISPLFSSEQWGDLSFRQAYTYSDFHYKNDPIFGKNQLAGLPKHLYQAQLKFDFPQGFYAAIDAEYRSELPVDYANSFKADAYTLWGASLGYQAADQQWNAWLDFKNLSNTRYAATVTPGYDDAGKDIARSTSGESFSTYAGITFNF</sequence>
<keyword evidence="3 11" id="KW-1134">Transmembrane beta strand</keyword>
<dbReference type="InterPro" id="IPR037066">
    <property type="entry name" value="Plug_dom_sf"/>
</dbReference>
<keyword evidence="18" id="KW-1185">Reference proteome</keyword>
<dbReference type="InterPro" id="IPR036942">
    <property type="entry name" value="Beta-barrel_TonB_sf"/>
</dbReference>
<dbReference type="AlphaFoldDB" id="A0A5Q0P505"/>
<keyword evidence="4" id="KW-0410">Iron transport</keyword>
<keyword evidence="2 11" id="KW-0813">Transport</keyword>
<dbReference type="RefSeq" id="WP_153371197.1">
    <property type="nucleotide sequence ID" value="NZ_CP045650.1"/>
</dbReference>
<keyword evidence="5 11" id="KW-0812">Transmembrane</keyword>
<evidence type="ECO:0000256" key="5">
    <source>
        <dbReference type="ARBA" id="ARBA00022692"/>
    </source>
</evidence>
<evidence type="ECO:0000256" key="6">
    <source>
        <dbReference type="ARBA" id="ARBA00023004"/>
    </source>
</evidence>
<keyword evidence="13" id="KW-0732">Signal</keyword>
<feature type="domain" description="TonB-dependent receptor-like beta-barrel" evidence="14">
    <location>
        <begin position="218"/>
        <end position="675"/>
    </location>
</feature>
<organism evidence="16 19">
    <name type="scientific">Acinetobacter wanghuae</name>
    <dbReference type="NCBI Taxonomy" id="2662362"/>
    <lineage>
        <taxon>Bacteria</taxon>
        <taxon>Pseudomonadati</taxon>
        <taxon>Pseudomonadota</taxon>
        <taxon>Gammaproteobacteria</taxon>
        <taxon>Moraxellales</taxon>
        <taxon>Moraxellaceae</taxon>
        <taxon>Acinetobacter</taxon>
    </lineage>
</organism>
<keyword evidence="6" id="KW-0408">Iron</keyword>
<feature type="domain" description="TonB-dependent receptor plug" evidence="15">
    <location>
        <begin position="62"/>
        <end position="172"/>
    </location>
</feature>
<dbReference type="SUPFAM" id="SSF56935">
    <property type="entry name" value="Porins"/>
    <property type="match status" value="1"/>
</dbReference>
<evidence type="ECO:0000256" key="12">
    <source>
        <dbReference type="RuleBase" id="RU003357"/>
    </source>
</evidence>